<evidence type="ECO:0000256" key="1">
    <source>
        <dbReference type="SAM" id="Phobius"/>
    </source>
</evidence>
<keyword evidence="1" id="KW-1133">Transmembrane helix</keyword>
<keyword evidence="1" id="KW-0812">Transmembrane</keyword>
<comment type="caution">
    <text evidence="2">The sequence shown here is derived from an EMBL/GenBank/DDBJ whole genome shotgun (WGS) entry which is preliminary data.</text>
</comment>
<evidence type="ECO:0000313" key="3">
    <source>
        <dbReference type="Proteomes" id="UP000318571"/>
    </source>
</evidence>
<feature type="transmembrane region" description="Helical" evidence="1">
    <location>
        <begin position="121"/>
        <end position="140"/>
    </location>
</feature>
<proteinExistence type="predicted"/>
<evidence type="ECO:0000313" key="2">
    <source>
        <dbReference type="EMBL" id="TRY75415.1"/>
    </source>
</evidence>
<keyword evidence="1" id="KW-0472">Membrane</keyword>
<name>A0A553PCJ9_TIGCA</name>
<dbReference type="EMBL" id="VCGU01000005">
    <property type="protein sequence ID" value="TRY75415.1"/>
    <property type="molecule type" value="Genomic_DNA"/>
</dbReference>
<reference evidence="2 3" key="1">
    <citation type="journal article" date="2018" name="Nat. Ecol. Evol.">
        <title>Genomic signatures of mitonuclear coevolution across populations of Tigriopus californicus.</title>
        <authorList>
            <person name="Barreto F.S."/>
            <person name="Watson E.T."/>
            <person name="Lima T.G."/>
            <person name="Willett C.S."/>
            <person name="Edmands S."/>
            <person name="Li W."/>
            <person name="Burton R.S."/>
        </authorList>
    </citation>
    <scope>NUCLEOTIDE SEQUENCE [LARGE SCALE GENOMIC DNA]</scope>
    <source>
        <strain evidence="2 3">San Diego</strain>
    </source>
</reference>
<protein>
    <submittedName>
        <fullName evidence="2">Uncharacterized protein</fullName>
    </submittedName>
</protein>
<sequence length="218" mass="23773">MASLAPKTDEFRPAYSRKYLPAWTNPESGIRACESWRERARARLEGIAGAGLPCQTLCVAVLKNLYLASSGLECDGLGGRSSTFDHGCIHRVPDLWNQSVDRLAGTCLIHALLRLCCQVRLLLTAILLVVVILVVSYPSFVPVELSNSRGELGRSFVVCPWIEPSVGPGPAQASGPARFPLHQTSTHFSPIAASTSYRNITIAITISTNSNHNNNYYY</sequence>
<dbReference type="AlphaFoldDB" id="A0A553PCJ9"/>
<accession>A0A553PCJ9</accession>
<keyword evidence="3" id="KW-1185">Reference proteome</keyword>
<gene>
    <name evidence="2" type="ORF">TCAL_00565</name>
</gene>
<dbReference type="Proteomes" id="UP000318571">
    <property type="component" value="Chromosome 2"/>
</dbReference>
<organism evidence="2 3">
    <name type="scientific">Tigriopus californicus</name>
    <name type="common">Marine copepod</name>
    <dbReference type="NCBI Taxonomy" id="6832"/>
    <lineage>
        <taxon>Eukaryota</taxon>
        <taxon>Metazoa</taxon>
        <taxon>Ecdysozoa</taxon>
        <taxon>Arthropoda</taxon>
        <taxon>Crustacea</taxon>
        <taxon>Multicrustacea</taxon>
        <taxon>Hexanauplia</taxon>
        <taxon>Copepoda</taxon>
        <taxon>Harpacticoida</taxon>
        <taxon>Harpacticidae</taxon>
        <taxon>Tigriopus</taxon>
    </lineage>
</organism>